<dbReference type="InterPro" id="IPR007782">
    <property type="entry name" value="VKG_COase"/>
</dbReference>
<keyword evidence="3" id="KW-1185">Reference proteome</keyword>
<sequence>MFPYVCLATLPLFCKEDWPRKVFSKQFCDKINKGEPKFKAPVKKVTLKQKFVVLLLLSHMGIQLFLPYSHFITKGFNNWTNGIYGYSWDMMVHSWETLVVVKIVDNNSGEQHFINNDLWTNNERWSKHADMCLQYAHCIENNLKGYFDNISVYIDIWSSLNKRFQQRMYDPNYDLLRARWSVFQPVEWLLPVLTKYNGFRKKLLEIGRYVRSWNNQSMFLDNYIDEDLSNVSLTVLEGAVVYEMENYLTMQSVGVKLLQGDSIDVPENHQHRVHTVSPTPSCYMYTFSKSPDLNEENVKMYSALPIFEDFFVRLEAMVTMFGLIKNATFSLLFGNTIYVRPRIQ</sequence>
<dbReference type="PANTHER" id="PTHR12639">
    <property type="entry name" value="VITAMIN K-DEPENDENT GAMMA-CARBOXYLASE"/>
    <property type="match status" value="1"/>
</dbReference>
<evidence type="ECO:0000313" key="3">
    <source>
        <dbReference type="Proteomes" id="UP001152799"/>
    </source>
</evidence>
<accession>A0A9N9MSS9</accession>
<dbReference type="AlphaFoldDB" id="A0A9N9MSS9"/>
<feature type="domain" description="Vitamin K-dependent gamma-carboxylase lumenal" evidence="1">
    <location>
        <begin position="48"/>
        <end position="193"/>
    </location>
</feature>
<dbReference type="GO" id="GO:0019842">
    <property type="term" value="F:vitamin binding"/>
    <property type="evidence" value="ECO:0007669"/>
    <property type="project" value="TreeGrafter"/>
</dbReference>
<dbReference type="PANTHER" id="PTHR12639:SF6">
    <property type="entry name" value="VITAMIN K-DEPENDENT GAMMA-CARBOXYLASE"/>
    <property type="match status" value="1"/>
</dbReference>
<dbReference type="Pfam" id="PF22777">
    <property type="entry name" value="VKGC_lumenal_dom"/>
    <property type="match status" value="1"/>
</dbReference>
<dbReference type="Proteomes" id="UP001152799">
    <property type="component" value="Chromosome 4"/>
</dbReference>
<organism evidence="2 3">
    <name type="scientific">Ceutorhynchus assimilis</name>
    <name type="common">cabbage seed weevil</name>
    <dbReference type="NCBI Taxonomy" id="467358"/>
    <lineage>
        <taxon>Eukaryota</taxon>
        <taxon>Metazoa</taxon>
        <taxon>Ecdysozoa</taxon>
        <taxon>Arthropoda</taxon>
        <taxon>Hexapoda</taxon>
        <taxon>Insecta</taxon>
        <taxon>Pterygota</taxon>
        <taxon>Neoptera</taxon>
        <taxon>Endopterygota</taxon>
        <taxon>Coleoptera</taxon>
        <taxon>Polyphaga</taxon>
        <taxon>Cucujiformia</taxon>
        <taxon>Curculionidae</taxon>
        <taxon>Ceutorhynchinae</taxon>
        <taxon>Ceutorhynchus</taxon>
    </lineage>
</organism>
<dbReference type="InterPro" id="IPR053935">
    <property type="entry name" value="VKGC_lumenal_dom"/>
</dbReference>
<dbReference type="EMBL" id="OU892280">
    <property type="protein sequence ID" value="CAG9768345.1"/>
    <property type="molecule type" value="Genomic_DNA"/>
</dbReference>
<proteinExistence type="predicted"/>
<reference evidence="2" key="1">
    <citation type="submission" date="2022-01" db="EMBL/GenBank/DDBJ databases">
        <authorList>
            <person name="King R."/>
        </authorList>
    </citation>
    <scope>NUCLEOTIDE SEQUENCE</scope>
</reference>
<protein>
    <recommendedName>
        <fullName evidence="1">Vitamin K-dependent gamma-carboxylase lumenal domain-containing protein</fullName>
    </recommendedName>
</protein>
<gene>
    <name evidence="2" type="ORF">CEUTPL_LOCUS8890</name>
</gene>
<evidence type="ECO:0000259" key="1">
    <source>
        <dbReference type="Pfam" id="PF22777"/>
    </source>
</evidence>
<dbReference type="OrthoDB" id="206689at2759"/>
<dbReference type="GO" id="GO:0008488">
    <property type="term" value="F:gamma-glutamyl carboxylase activity"/>
    <property type="evidence" value="ECO:0007669"/>
    <property type="project" value="InterPro"/>
</dbReference>
<evidence type="ECO:0000313" key="2">
    <source>
        <dbReference type="EMBL" id="CAG9768345.1"/>
    </source>
</evidence>
<name>A0A9N9MSS9_9CUCU</name>